<accession>X0GMK1</accession>
<name>X0GMK1_FUSOX</name>
<reference evidence="1" key="2">
    <citation type="submission" date="2014-03" db="EMBL/GenBank/DDBJ databases">
        <title>The Genome Annotation of Fusarium oxysporum PHW808.</title>
        <authorList>
            <consortium name="The Broad Institute Genomics Platform"/>
            <person name="Ma L.-J."/>
            <person name="Corby-Kistler H."/>
            <person name="Broz K."/>
            <person name="Gale L.R."/>
            <person name="Jonkers W."/>
            <person name="O'Donnell K."/>
            <person name="Ploetz R."/>
            <person name="Steinberg C."/>
            <person name="Schwartz D.C."/>
            <person name="VanEtten H."/>
            <person name="Zhou S."/>
            <person name="Young S.K."/>
            <person name="Zeng Q."/>
            <person name="Gargeya S."/>
            <person name="Fitzgerald M."/>
            <person name="Abouelleil A."/>
            <person name="Alvarado L."/>
            <person name="Chapman S.B."/>
            <person name="Gainer-Dewar J."/>
            <person name="Goldberg J."/>
            <person name="Griggs A."/>
            <person name="Gujja S."/>
            <person name="Hansen M."/>
            <person name="Howarth C."/>
            <person name="Imamovic A."/>
            <person name="Ireland A."/>
            <person name="Larimer J."/>
            <person name="McCowan C."/>
            <person name="Murphy C."/>
            <person name="Pearson M."/>
            <person name="Poon T.W."/>
            <person name="Priest M."/>
            <person name="Roberts A."/>
            <person name="Saif S."/>
            <person name="Shea T."/>
            <person name="Sykes S."/>
            <person name="Wortman J."/>
            <person name="Nusbaum C."/>
            <person name="Birren B."/>
        </authorList>
    </citation>
    <scope>NUCLEOTIDE SEQUENCE</scope>
    <source>
        <strain evidence="1">54008</strain>
    </source>
</reference>
<gene>
    <name evidence="1" type="ORF">FOPG_19218</name>
</gene>
<dbReference type="AlphaFoldDB" id="X0GMK1"/>
<evidence type="ECO:0000313" key="1">
    <source>
        <dbReference type="EMBL" id="EXL64518.1"/>
    </source>
</evidence>
<organism evidence="1">
    <name type="scientific">Fusarium oxysporum f. sp. conglutinans race 2 54008</name>
    <dbReference type="NCBI Taxonomy" id="1089457"/>
    <lineage>
        <taxon>Eukaryota</taxon>
        <taxon>Fungi</taxon>
        <taxon>Dikarya</taxon>
        <taxon>Ascomycota</taxon>
        <taxon>Pezizomycotina</taxon>
        <taxon>Sordariomycetes</taxon>
        <taxon>Hypocreomycetidae</taxon>
        <taxon>Hypocreales</taxon>
        <taxon>Nectriaceae</taxon>
        <taxon>Fusarium</taxon>
        <taxon>Fusarium oxysporum species complex</taxon>
    </lineage>
</organism>
<sequence>MSLVSRLHKHTKTSITMPSATKRLSQRVNTFTTEARPSSILISYSQLTENRIGPNDDPFLTPSVLVPFGRPRARFRGTPGYLSTRLANAATQELAA</sequence>
<proteinExistence type="predicted"/>
<dbReference type="Proteomes" id="UP000030676">
    <property type="component" value="Unassembled WGS sequence"/>
</dbReference>
<protein>
    <submittedName>
        <fullName evidence="1">Uncharacterized protein</fullName>
    </submittedName>
</protein>
<dbReference type="EMBL" id="KK034053">
    <property type="protein sequence ID" value="EXL64518.1"/>
    <property type="molecule type" value="Genomic_DNA"/>
</dbReference>
<reference evidence="1" key="1">
    <citation type="submission" date="2011-11" db="EMBL/GenBank/DDBJ databases">
        <title>The Genome Sequence of Fusarium oxysporum PHW808.</title>
        <authorList>
            <consortium name="The Broad Institute Genome Sequencing Platform"/>
            <person name="Ma L.-J."/>
            <person name="Gale L.R."/>
            <person name="Schwartz D.C."/>
            <person name="Zhou S."/>
            <person name="Corby-Kistler H."/>
            <person name="Young S.K."/>
            <person name="Zeng Q."/>
            <person name="Gargeya S."/>
            <person name="Fitzgerald M."/>
            <person name="Haas B."/>
            <person name="Abouelleil A."/>
            <person name="Alvarado L."/>
            <person name="Arachchi H.M."/>
            <person name="Berlin A."/>
            <person name="Brown A."/>
            <person name="Chapman S.B."/>
            <person name="Chen Z."/>
            <person name="Dunbar C."/>
            <person name="Freedman E."/>
            <person name="Gearin G."/>
            <person name="Goldberg J."/>
            <person name="Griggs A."/>
            <person name="Gujja S."/>
            <person name="Heiman D."/>
            <person name="Howarth C."/>
            <person name="Larson L."/>
            <person name="Lui A."/>
            <person name="MacDonald P.J.P."/>
            <person name="Montmayeur A."/>
            <person name="Murphy C."/>
            <person name="Neiman D."/>
            <person name="Pearson M."/>
            <person name="Priest M."/>
            <person name="Roberts A."/>
            <person name="Saif S."/>
            <person name="Shea T."/>
            <person name="Shenoy N."/>
            <person name="Sisk P."/>
            <person name="Stolte C."/>
            <person name="Sykes S."/>
            <person name="Wortman J."/>
            <person name="Nusbaum C."/>
            <person name="Birren B."/>
        </authorList>
    </citation>
    <scope>NUCLEOTIDE SEQUENCE [LARGE SCALE GENOMIC DNA]</scope>
    <source>
        <strain evidence="1">54008</strain>
    </source>
</reference>
<dbReference type="HOGENOM" id="CLU_2359829_0_0_1"/>